<dbReference type="InterPro" id="IPR020449">
    <property type="entry name" value="Tscrpt_reg_AraC-type_HTH"/>
</dbReference>
<protein>
    <submittedName>
        <fullName evidence="5">AraC family transcriptional regulator</fullName>
    </submittedName>
</protein>
<evidence type="ECO:0000313" key="5">
    <source>
        <dbReference type="EMBL" id="WGL16185.1"/>
    </source>
</evidence>
<evidence type="ECO:0000313" key="6">
    <source>
        <dbReference type="Proteomes" id="UP001236500"/>
    </source>
</evidence>
<dbReference type="PRINTS" id="PR00032">
    <property type="entry name" value="HTHARAC"/>
</dbReference>
<accession>A0ABY8NB76</accession>
<dbReference type="InterPro" id="IPR018060">
    <property type="entry name" value="HTH_AraC"/>
</dbReference>
<dbReference type="InterPro" id="IPR018062">
    <property type="entry name" value="HTH_AraC-typ_CS"/>
</dbReference>
<sequence length="336" mass="36942">MTTHSVRLASFDGIRESALELGVDPEPIFRSNGLPPAGEYNPDARIPYIALINTLNRLAEATRTPHFGLLVARRQPLTTMGLLGAVAAEAPTVGQAIADIGDHLKVHINGARAICEVEKEIATWRVAVDLEGAPDLKQKHLLSVGLGFNILRQLLGPGWLPSRVQFDHAQPEDVRPYKQFFRCPVLFGQEFSCLCFPSELLQRTNGDKGVSGCSDYGQLKSALEISEQSLAGGFAATFQNTTREAIEQGTLSLDHVAAALDMSRRTLHRRLHEELGTNFREASDKIRIQLGMKYIRNTTLPLSDIADILGYSELAAFSRAFKRKVGCSPKQWRAVA</sequence>
<keyword evidence="6" id="KW-1185">Reference proteome</keyword>
<dbReference type="SMART" id="SM00342">
    <property type="entry name" value="HTH_ARAC"/>
    <property type="match status" value="1"/>
</dbReference>
<dbReference type="SUPFAM" id="SSF46689">
    <property type="entry name" value="Homeodomain-like"/>
    <property type="match status" value="1"/>
</dbReference>
<organism evidence="5 6">
    <name type="scientific">Microbulbifer bruguierae</name>
    <dbReference type="NCBI Taxonomy" id="3029061"/>
    <lineage>
        <taxon>Bacteria</taxon>
        <taxon>Pseudomonadati</taxon>
        <taxon>Pseudomonadota</taxon>
        <taxon>Gammaproteobacteria</taxon>
        <taxon>Cellvibrionales</taxon>
        <taxon>Microbulbiferaceae</taxon>
        <taxon>Microbulbifer</taxon>
    </lineage>
</organism>
<dbReference type="Gene3D" id="1.10.10.60">
    <property type="entry name" value="Homeodomain-like"/>
    <property type="match status" value="1"/>
</dbReference>
<dbReference type="Proteomes" id="UP001236500">
    <property type="component" value="Chromosome"/>
</dbReference>
<dbReference type="EMBL" id="CP118605">
    <property type="protein sequence ID" value="WGL16185.1"/>
    <property type="molecule type" value="Genomic_DNA"/>
</dbReference>
<name>A0ABY8NB76_9GAMM</name>
<dbReference type="Pfam" id="PF12625">
    <property type="entry name" value="Arabinose_bd"/>
    <property type="match status" value="1"/>
</dbReference>
<evidence type="ECO:0000256" key="3">
    <source>
        <dbReference type="ARBA" id="ARBA00023163"/>
    </source>
</evidence>
<keyword evidence="2" id="KW-0238">DNA-binding</keyword>
<dbReference type="PROSITE" id="PS00041">
    <property type="entry name" value="HTH_ARAC_FAMILY_1"/>
    <property type="match status" value="1"/>
</dbReference>
<evidence type="ECO:0000256" key="2">
    <source>
        <dbReference type="ARBA" id="ARBA00023125"/>
    </source>
</evidence>
<keyword evidence="3" id="KW-0804">Transcription</keyword>
<dbReference type="InterPro" id="IPR032687">
    <property type="entry name" value="AraC-type_N"/>
</dbReference>
<evidence type="ECO:0000259" key="4">
    <source>
        <dbReference type="PROSITE" id="PS01124"/>
    </source>
</evidence>
<dbReference type="PANTHER" id="PTHR47894:SF4">
    <property type="entry name" value="HTH-TYPE TRANSCRIPTIONAL REGULATOR GADX"/>
    <property type="match status" value="1"/>
</dbReference>
<dbReference type="Pfam" id="PF12833">
    <property type="entry name" value="HTH_18"/>
    <property type="match status" value="1"/>
</dbReference>
<reference evidence="5 6" key="1">
    <citation type="submission" date="2023-02" db="EMBL/GenBank/DDBJ databases">
        <title>Description and genomic characterization of Microbulbifer bruguierae sp. nov., isolated from the sediment of mangrove plant Bruguiera sexangula.</title>
        <authorList>
            <person name="Long M."/>
        </authorList>
    </citation>
    <scope>NUCLEOTIDE SEQUENCE [LARGE SCALE GENOMIC DNA]</scope>
    <source>
        <strain evidence="5 6">H12</strain>
    </source>
</reference>
<dbReference type="InterPro" id="IPR009057">
    <property type="entry name" value="Homeodomain-like_sf"/>
</dbReference>
<evidence type="ECO:0000256" key="1">
    <source>
        <dbReference type="ARBA" id="ARBA00023015"/>
    </source>
</evidence>
<gene>
    <name evidence="5" type="ORF">PVT68_15605</name>
</gene>
<keyword evidence="1" id="KW-0805">Transcription regulation</keyword>
<dbReference type="PROSITE" id="PS01124">
    <property type="entry name" value="HTH_ARAC_FAMILY_2"/>
    <property type="match status" value="1"/>
</dbReference>
<feature type="domain" description="HTH araC/xylS-type" evidence="4">
    <location>
        <begin position="236"/>
        <end position="335"/>
    </location>
</feature>
<dbReference type="PANTHER" id="PTHR47894">
    <property type="entry name" value="HTH-TYPE TRANSCRIPTIONAL REGULATOR GADX"/>
    <property type="match status" value="1"/>
</dbReference>
<dbReference type="RefSeq" id="WP_280319587.1">
    <property type="nucleotide sequence ID" value="NZ_CP118605.1"/>
</dbReference>
<proteinExistence type="predicted"/>